<dbReference type="CDD" id="cd10527">
    <property type="entry name" value="SET_LSMT"/>
    <property type="match status" value="1"/>
</dbReference>
<dbReference type="EMBL" id="JAQMWT010000309">
    <property type="protein sequence ID" value="KAJ8605849.1"/>
    <property type="molecule type" value="Genomic_DNA"/>
</dbReference>
<dbReference type="SUPFAM" id="SSF82199">
    <property type="entry name" value="SET domain"/>
    <property type="match status" value="1"/>
</dbReference>
<comment type="caution">
    <text evidence="1">The sequence shown here is derived from an EMBL/GenBank/DDBJ whole genome shotgun (WGS) entry which is preliminary data.</text>
</comment>
<evidence type="ECO:0000313" key="1">
    <source>
        <dbReference type="EMBL" id="KAJ8605849.1"/>
    </source>
</evidence>
<dbReference type="InterPro" id="IPR046341">
    <property type="entry name" value="SET_dom_sf"/>
</dbReference>
<dbReference type="GO" id="GO:0016279">
    <property type="term" value="F:protein-lysine N-methyltransferase activity"/>
    <property type="evidence" value="ECO:0007669"/>
    <property type="project" value="TreeGrafter"/>
</dbReference>
<dbReference type="Proteomes" id="UP001230188">
    <property type="component" value="Unassembled WGS sequence"/>
</dbReference>
<name>A0AAD7UJ18_9STRA</name>
<sequence>MARGVAGLGCIATQTIGENELLFVIPKRACICAEARGGDSQKSLVEKLKGPLSAVLRPAACPFAWPKKAVEFLKGTELERVVAAKRERLRKESRDPGYAKKCAIALSHANPWFGMSIVPFACLLNYGKPKNVVFFESGEYVVGTSTRRIRAGAELFQDYADSVADFVYRYGFAPKKKKIQNDDDDDAVSLELKDFGSNYADDRLLRASLALEETPWDGLDDITAEIKPHAVGTAKLVAIALVVSKRGPRDDDGGEAAAARDVVAAASIVSYCCNTDFEATLCVARRNNHKDPWPALIEFASTPKTPAILRDAIALARKAIAKRKGRLFHQKQQQDVEPALRKYQRLAASLRTVELGILNTADRKLATSLWHEGPLKLA</sequence>
<gene>
    <name evidence="1" type="ORF">CTAYLR_000525</name>
</gene>
<evidence type="ECO:0000313" key="2">
    <source>
        <dbReference type="Proteomes" id="UP001230188"/>
    </source>
</evidence>
<proteinExistence type="predicted"/>
<dbReference type="InterPro" id="IPR050600">
    <property type="entry name" value="SETD3_SETD6_MTase"/>
</dbReference>
<reference evidence="1" key="1">
    <citation type="submission" date="2023-01" db="EMBL/GenBank/DDBJ databases">
        <title>Metagenome sequencing of chrysophaentin producing Chrysophaeum taylorii.</title>
        <authorList>
            <person name="Davison J."/>
            <person name="Bewley C."/>
        </authorList>
    </citation>
    <scope>NUCLEOTIDE SEQUENCE</scope>
    <source>
        <strain evidence="1">NIES-1699</strain>
    </source>
</reference>
<dbReference type="GO" id="GO:0005634">
    <property type="term" value="C:nucleus"/>
    <property type="evidence" value="ECO:0007669"/>
    <property type="project" value="TreeGrafter"/>
</dbReference>
<keyword evidence="2" id="KW-1185">Reference proteome</keyword>
<dbReference type="Gene3D" id="3.90.1410.10">
    <property type="entry name" value="set domain protein methyltransferase, domain 1"/>
    <property type="match status" value="1"/>
</dbReference>
<dbReference type="AlphaFoldDB" id="A0AAD7UJ18"/>
<accession>A0AAD7UJ18</accession>
<dbReference type="PANTHER" id="PTHR13271:SF156">
    <property type="entry name" value="SET DOMAIN-CONTAINING PROTEIN"/>
    <property type="match status" value="1"/>
</dbReference>
<evidence type="ECO:0008006" key="3">
    <source>
        <dbReference type="Google" id="ProtNLM"/>
    </source>
</evidence>
<organism evidence="1 2">
    <name type="scientific">Chrysophaeum taylorii</name>
    <dbReference type="NCBI Taxonomy" id="2483200"/>
    <lineage>
        <taxon>Eukaryota</taxon>
        <taxon>Sar</taxon>
        <taxon>Stramenopiles</taxon>
        <taxon>Ochrophyta</taxon>
        <taxon>Pelagophyceae</taxon>
        <taxon>Pelagomonadales</taxon>
        <taxon>Pelagomonadaceae</taxon>
        <taxon>Chrysophaeum</taxon>
    </lineage>
</organism>
<dbReference type="PANTHER" id="PTHR13271">
    <property type="entry name" value="UNCHARACTERIZED PUTATIVE METHYLTRANSFERASE"/>
    <property type="match status" value="1"/>
</dbReference>
<protein>
    <recommendedName>
        <fullName evidence="3">SET domain-containing protein</fullName>
    </recommendedName>
</protein>